<proteinExistence type="predicted"/>
<dbReference type="Proteomes" id="UP001157502">
    <property type="component" value="Chromosome 23"/>
</dbReference>
<keyword evidence="2" id="KW-1185">Reference proteome</keyword>
<evidence type="ECO:0000313" key="1">
    <source>
        <dbReference type="EMBL" id="KAJ7993827.1"/>
    </source>
</evidence>
<accession>A0ACC2FRC2</accession>
<sequence>MHLPGAASKPDISIEDIGADGVALKCVAEAWSFKPEMIWLDSVGTVLSADGPTEIERDPEGHYTVRGHVTVQKTDNNRFNSRRSTT</sequence>
<dbReference type="EMBL" id="CM055750">
    <property type="protein sequence ID" value="KAJ7993827.1"/>
    <property type="molecule type" value="Genomic_DNA"/>
</dbReference>
<gene>
    <name evidence="1" type="ORF">DPEC_G00258750</name>
</gene>
<comment type="caution">
    <text evidence="1">The sequence shown here is derived from an EMBL/GenBank/DDBJ whole genome shotgun (WGS) entry which is preliminary data.</text>
</comment>
<reference evidence="1" key="1">
    <citation type="submission" date="2021-05" db="EMBL/GenBank/DDBJ databases">
        <authorList>
            <person name="Pan Q."/>
            <person name="Jouanno E."/>
            <person name="Zahm M."/>
            <person name="Klopp C."/>
            <person name="Cabau C."/>
            <person name="Louis A."/>
            <person name="Berthelot C."/>
            <person name="Parey E."/>
            <person name="Roest Crollius H."/>
            <person name="Montfort J."/>
            <person name="Robinson-Rechavi M."/>
            <person name="Bouchez O."/>
            <person name="Lampietro C."/>
            <person name="Lopez Roques C."/>
            <person name="Donnadieu C."/>
            <person name="Postlethwait J."/>
            <person name="Bobe J."/>
            <person name="Dillon D."/>
            <person name="Chandos A."/>
            <person name="von Hippel F."/>
            <person name="Guiguen Y."/>
        </authorList>
    </citation>
    <scope>NUCLEOTIDE SEQUENCE</scope>
    <source>
        <strain evidence="1">YG-Jan2019</strain>
    </source>
</reference>
<protein>
    <submittedName>
        <fullName evidence="1">Uncharacterized protein</fullName>
    </submittedName>
</protein>
<evidence type="ECO:0000313" key="2">
    <source>
        <dbReference type="Proteomes" id="UP001157502"/>
    </source>
</evidence>
<organism evidence="1 2">
    <name type="scientific">Dallia pectoralis</name>
    <name type="common">Alaska blackfish</name>
    <dbReference type="NCBI Taxonomy" id="75939"/>
    <lineage>
        <taxon>Eukaryota</taxon>
        <taxon>Metazoa</taxon>
        <taxon>Chordata</taxon>
        <taxon>Craniata</taxon>
        <taxon>Vertebrata</taxon>
        <taxon>Euteleostomi</taxon>
        <taxon>Actinopterygii</taxon>
        <taxon>Neopterygii</taxon>
        <taxon>Teleostei</taxon>
        <taxon>Protacanthopterygii</taxon>
        <taxon>Esociformes</taxon>
        <taxon>Umbridae</taxon>
        <taxon>Dallia</taxon>
    </lineage>
</organism>
<name>A0ACC2FRC2_DALPE</name>